<evidence type="ECO:0000256" key="1">
    <source>
        <dbReference type="ARBA" id="ARBA00002281"/>
    </source>
</evidence>
<evidence type="ECO:0000256" key="6">
    <source>
        <dbReference type="ARBA" id="ARBA00023136"/>
    </source>
</evidence>
<dbReference type="FunCoup" id="A0A1Q3CZ97">
    <property type="interactions" value="131"/>
</dbReference>
<evidence type="ECO:0000256" key="5">
    <source>
        <dbReference type="ARBA" id="ARBA00022475"/>
    </source>
</evidence>
<keyword evidence="4" id="KW-0813">Transport</keyword>
<dbReference type="GO" id="GO:0005886">
    <property type="term" value="C:plasma membrane"/>
    <property type="evidence" value="ECO:0007669"/>
    <property type="project" value="UniProtKB-SubCell"/>
</dbReference>
<evidence type="ECO:0000256" key="4">
    <source>
        <dbReference type="ARBA" id="ARBA00022448"/>
    </source>
</evidence>
<evidence type="ECO:0000313" key="9">
    <source>
        <dbReference type="EMBL" id="GAV85383.1"/>
    </source>
</evidence>
<evidence type="ECO:0000256" key="7">
    <source>
        <dbReference type="ARBA" id="ARBA00023294"/>
    </source>
</evidence>
<gene>
    <name evidence="9" type="ORF">CFOL_v3_28820</name>
</gene>
<name>A0A1Q3CZ97_CEPFO</name>
<comment type="caution">
    <text evidence="9">The sequence shown here is derived from an EMBL/GenBank/DDBJ whole genome shotgun (WGS) entry which is preliminary data.</text>
</comment>
<comment type="function">
    <text evidence="1">Involved in auxin transport. Regulator of the auxin signaling pathway.</text>
</comment>
<dbReference type="STRING" id="3775.A0A1Q3CZ97"/>
<evidence type="ECO:0008006" key="11">
    <source>
        <dbReference type="Google" id="ProtNLM"/>
    </source>
</evidence>
<organism evidence="9 10">
    <name type="scientific">Cephalotus follicularis</name>
    <name type="common">Albany pitcher plant</name>
    <dbReference type="NCBI Taxonomy" id="3775"/>
    <lineage>
        <taxon>Eukaryota</taxon>
        <taxon>Viridiplantae</taxon>
        <taxon>Streptophyta</taxon>
        <taxon>Embryophyta</taxon>
        <taxon>Tracheophyta</taxon>
        <taxon>Spermatophyta</taxon>
        <taxon>Magnoliopsida</taxon>
        <taxon>eudicotyledons</taxon>
        <taxon>Gunneridae</taxon>
        <taxon>Pentapetalae</taxon>
        <taxon>rosids</taxon>
        <taxon>fabids</taxon>
        <taxon>Oxalidales</taxon>
        <taxon>Cephalotaceae</taxon>
        <taxon>Cephalotus</taxon>
    </lineage>
</organism>
<evidence type="ECO:0000256" key="3">
    <source>
        <dbReference type="ARBA" id="ARBA00010067"/>
    </source>
</evidence>
<keyword evidence="7" id="KW-0927">Auxin signaling pathway</keyword>
<protein>
    <recommendedName>
        <fullName evidence="11">Protein BIG GRAIN 1-like E</fullName>
    </recommendedName>
</protein>
<dbReference type="InterPro" id="IPR039621">
    <property type="entry name" value="BG1-like"/>
</dbReference>
<accession>A0A1Q3CZ97</accession>
<evidence type="ECO:0000256" key="2">
    <source>
        <dbReference type="ARBA" id="ARBA00004236"/>
    </source>
</evidence>
<dbReference type="PANTHER" id="PTHR33541">
    <property type="entry name" value="PROTEIN BIG GRAIN 1-LIKE A-RELATED"/>
    <property type="match status" value="1"/>
</dbReference>
<comment type="similarity">
    <text evidence="3">Belongs to the BIG GRAIN 1 (BG1) plant protein family.</text>
</comment>
<sequence>MSITEFPDPDKIYKKFFHRRNDSDELDVFEASRYFSGYNEAEGHNCATCTQKVMREERQAWRGGRLISLEAPVLRNSLPQQSHQVVVVEKQMKQNKCKQPSSPGGRLASFLNSLFNQTSSKKKKSKSIDEEESPGGRRKRRSSISHFRSSSTTDSKSIYFSSSSGFRTPPRYAHTPTKSSKDFKSFSDYKHKVLSLSKNNEHVKSTALQSEFPLDDTKNIDKFKLYDGCSEKNKIMGNMFTEKDKVLVTQDPLESEEFRRFNEVDDGAESDSSSDLFELQNYHLGNIYSSGLPVYESTHMESIKRGAPISNGAL</sequence>
<dbReference type="AlphaFoldDB" id="A0A1Q3CZ97"/>
<dbReference type="Proteomes" id="UP000187406">
    <property type="component" value="Unassembled WGS sequence"/>
</dbReference>
<comment type="subcellular location">
    <subcellularLocation>
        <location evidence="2">Cell membrane</location>
    </subcellularLocation>
</comment>
<evidence type="ECO:0000256" key="8">
    <source>
        <dbReference type="SAM" id="MobiDB-lite"/>
    </source>
</evidence>
<keyword evidence="6" id="KW-0472">Membrane</keyword>
<keyword evidence="5" id="KW-1003">Cell membrane</keyword>
<evidence type="ECO:0000313" key="10">
    <source>
        <dbReference type="Proteomes" id="UP000187406"/>
    </source>
</evidence>
<dbReference type="InParanoid" id="A0A1Q3CZ97"/>
<dbReference type="OrthoDB" id="1871242at2759"/>
<keyword evidence="10" id="KW-1185">Reference proteome</keyword>
<dbReference type="PANTHER" id="PTHR33541:SF11">
    <property type="entry name" value="PROTEIN BIG GRAIN 1-LIKE E"/>
    <property type="match status" value="1"/>
</dbReference>
<dbReference type="GO" id="GO:0009734">
    <property type="term" value="P:auxin-activated signaling pathway"/>
    <property type="evidence" value="ECO:0007669"/>
    <property type="project" value="UniProtKB-KW"/>
</dbReference>
<dbReference type="EMBL" id="BDDD01003554">
    <property type="protein sequence ID" value="GAV85383.1"/>
    <property type="molecule type" value="Genomic_DNA"/>
</dbReference>
<feature type="region of interest" description="Disordered" evidence="8">
    <location>
        <begin position="117"/>
        <end position="162"/>
    </location>
</feature>
<feature type="compositionally biased region" description="Low complexity" evidence="8">
    <location>
        <begin position="144"/>
        <end position="162"/>
    </location>
</feature>
<proteinExistence type="inferred from homology"/>
<reference evidence="10" key="1">
    <citation type="submission" date="2016-04" db="EMBL/GenBank/DDBJ databases">
        <title>Cephalotus genome sequencing.</title>
        <authorList>
            <person name="Fukushima K."/>
            <person name="Hasebe M."/>
            <person name="Fang X."/>
        </authorList>
    </citation>
    <scope>NUCLEOTIDE SEQUENCE [LARGE SCALE GENOMIC DNA]</scope>
    <source>
        <strain evidence="10">cv. St1</strain>
    </source>
</reference>